<gene>
    <name evidence="1" type="ORF">FIBSPDRAFT_226590</name>
</gene>
<accession>A0A165YUP0</accession>
<sequence length="141" mass="15720">MTMHLLRVWLMRRCESSSISPLTQSQRFWIMSPTWTRLRCCFSRASAQALASAMSPGTFALPRATSDVVSASVGDSAAADTLQTNLWSFHAYTSSITFSLLTSSITMSIPVSDEVCHRRTLACTLSTGCWLPFDRPRMVRF</sequence>
<organism evidence="1">
    <name type="scientific">Athelia psychrophila</name>
    <dbReference type="NCBI Taxonomy" id="1759441"/>
    <lineage>
        <taxon>Eukaryota</taxon>
        <taxon>Fungi</taxon>
        <taxon>Dikarya</taxon>
        <taxon>Basidiomycota</taxon>
        <taxon>Agaricomycotina</taxon>
        <taxon>Agaricomycetes</taxon>
        <taxon>Agaricomycetidae</taxon>
        <taxon>Atheliales</taxon>
        <taxon>Atheliaceae</taxon>
        <taxon>Athelia</taxon>
    </lineage>
</organism>
<dbReference type="AlphaFoldDB" id="A0A165YUP0"/>
<name>A0A165YUP0_9AGAM</name>
<reference evidence="1" key="1">
    <citation type="journal article" date="2016" name="Mol. Biol. Evol.">
        <title>Comparative Genomics of Early-Diverging Mushroom-Forming Fungi Provides Insights into the Origins of Lignocellulose Decay Capabilities.</title>
        <authorList>
            <person name="Nagy L.G."/>
            <person name="Riley R."/>
            <person name="Tritt A."/>
            <person name="Adam C."/>
            <person name="Daum C."/>
            <person name="Floudas D."/>
            <person name="Sun H."/>
            <person name="Yadav J.S."/>
            <person name="Pangilinan J."/>
            <person name="Larsson K.H."/>
            <person name="Matsuura K."/>
            <person name="Barry K."/>
            <person name="Labutti K."/>
            <person name="Kuo R."/>
            <person name="Ohm R.A."/>
            <person name="Bhattacharya S.S."/>
            <person name="Shirouzu T."/>
            <person name="Yoshinaga Y."/>
            <person name="Martin F.M."/>
            <person name="Grigoriev I.V."/>
            <person name="Hibbett D.S."/>
        </authorList>
    </citation>
    <scope>NUCLEOTIDE SEQUENCE [LARGE SCALE GENOMIC DNA]</scope>
    <source>
        <strain evidence="1">CBS 109695</strain>
    </source>
</reference>
<protein>
    <submittedName>
        <fullName evidence="1">Uncharacterized protein</fullName>
    </submittedName>
</protein>
<dbReference type="EMBL" id="KV417689">
    <property type="protein sequence ID" value="KZP09933.1"/>
    <property type="molecule type" value="Genomic_DNA"/>
</dbReference>
<evidence type="ECO:0000313" key="1">
    <source>
        <dbReference type="EMBL" id="KZP09933.1"/>
    </source>
</evidence>
<proteinExistence type="predicted"/>